<sequence length="116" mass="12986">MAENANLTTTRKETPAANDDQQDTTMSEAKASSIKRIMLPLTIISFLLSFPILFCIVWLLYQRCCVLEITILDVGIDRGHGATHCDPHNRIGTHRSIHNREQVDPGFTSVAQYDGE</sequence>
<reference evidence="1 2" key="2">
    <citation type="journal article" date="2022" name="Mol. Ecol. Resour.">
        <title>The genomes of chicory, endive, great burdock and yacon provide insights into Asteraceae paleo-polyploidization history and plant inulin production.</title>
        <authorList>
            <person name="Fan W."/>
            <person name="Wang S."/>
            <person name="Wang H."/>
            <person name="Wang A."/>
            <person name="Jiang F."/>
            <person name="Liu H."/>
            <person name="Zhao H."/>
            <person name="Xu D."/>
            <person name="Zhang Y."/>
        </authorList>
    </citation>
    <scope>NUCLEOTIDE SEQUENCE [LARGE SCALE GENOMIC DNA]</scope>
    <source>
        <strain evidence="2">cv. Punajuju</strain>
        <tissue evidence="1">Leaves</tissue>
    </source>
</reference>
<organism evidence="1 2">
    <name type="scientific">Cichorium intybus</name>
    <name type="common">Chicory</name>
    <dbReference type="NCBI Taxonomy" id="13427"/>
    <lineage>
        <taxon>Eukaryota</taxon>
        <taxon>Viridiplantae</taxon>
        <taxon>Streptophyta</taxon>
        <taxon>Embryophyta</taxon>
        <taxon>Tracheophyta</taxon>
        <taxon>Spermatophyta</taxon>
        <taxon>Magnoliopsida</taxon>
        <taxon>eudicotyledons</taxon>
        <taxon>Gunneridae</taxon>
        <taxon>Pentapetalae</taxon>
        <taxon>asterids</taxon>
        <taxon>campanulids</taxon>
        <taxon>Asterales</taxon>
        <taxon>Asteraceae</taxon>
        <taxon>Cichorioideae</taxon>
        <taxon>Cichorieae</taxon>
        <taxon>Cichoriinae</taxon>
        <taxon>Cichorium</taxon>
    </lineage>
</organism>
<protein>
    <submittedName>
        <fullName evidence="1">Uncharacterized protein</fullName>
    </submittedName>
</protein>
<keyword evidence="2" id="KW-1185">Reference proteome</keyword>
<name>A0ACB9H3J1_CICIN</name>
<reference evidence="2" key="1">
    <citation type="journal article" date="2022" name="Mol. Ecol. Resour.">
        <title>The genomes of chicory, endive, great burdock and yacon provide insights into Asteraceae palaeo-polyploidization history and plant inulin production.</title>
        <authorList>
            <person name="Fan W."/>
            <person name="Wang S."/>
            <person name="Wang H."/>
            <person name="Wang A."/>
            <person name="Jiang F."/>
            <person name="Liu H."/>
            <person name="Zhao H."/>
            <person name="Xu D."/>
            <person name="Zhang Y."/>
        </authorList>
    </citation>
    <scope>NUCLEOTIDE SEQUENCE [LARGE SCALE GENOMIC DNA]</scope>
    <source>
        <strain evidence="2">cv. Punajuju</strain>
    </source>
</reference>
<evidence type="ECO:0000313" key="2">
    <source>
        <dbReference type="Proteomes" id="UP001055811"/>
    </source>
</evidence>
<proteinExistence type="predicted"/>
<comment type="caution">
    <text evidence="1">The sequence shown here is derived from an EMBL/GenBank/DDBJ whole genome shotgun (WGS) entry which is preliminary data.</text>
</comment>
<accession>A0ACB9H3J1</accession>
<gene>
    <name evidence="1" type="ORF">L2E82_03438</name>
</gene>
<evidence type="ECO:0000313" key="1">
    <source>
        <dbReference type="EMBL" id="KAI3790418.1"/>
    </source>
</evidence>
<dbReference type="Proteomes" id="UP001055811">
    <property type="component" value="Linkage Group LG01"/>
</dbReference>
<dbReference type="EMBL" id="CM042009">
    <property type="protein sequence ID" value="KAI3790418.1"/>
    <property type="molecule type" value="Genomic_DNA"/>
</dbReference>